<evidence type="ECO:0008006" key="6">
    <source>
        <dbReference type="Google" id="ProtNLM"/>
    </source>
</evidence>
<dbReference type="AlphaFoldDB" id="A0AAD9JVT5"/>
<evidence type="ECO:0000313" key="4">
    <source>
        <dbReference type="EMBL" id="KAK2160082.1"/>
    </source>
</evidence>
<proteinExistence type="predicted"/>
<gene>
    <name evidence="4" type="ORF">NP493_1671g00037</name>
</gene>
<protein>
    <recommendedName>
        <fullName evidence="6">Protein quiver</fullName>
    </recommendedName>
</protein>
<sequence>MQLFLASVLLVFVAVAIVPGEGLKCYECQYPATSACEDPVGHNVNTCIGESCGKAYAKKSGNKFIKRFCVDKRAEKDQCKSDTVFGVKATGCVCTSNLCNGASFQSVSVVSVVTLVLCAACAARWL</sequence>
<dbReference type="Proteomes" id="UP001209878">
    <property type="component" value="Unassembled WGS sequence"/>
</dbReference>
<feature type="chain" id="PRO_5041921353" description="Protein quiver" evidence="3">
    <location>
        <begin position="23"/>
        <end position="126"/>
    </location>
</feature>
<organism evidence="4 5">
    <name type="scientific">Ridgeia piscesae</name>
    <name type="common">Tubeworm</name>
    <dbReference type="NCBI Taxonomy" id="27915"/>
    <lineage>
        <taxon>Eukaryota</taxon>
        <taxon>Metazoa</taxon>
        <taxon>Spiralia</taxon>
        <taxon>Lophotrochozoa</taxon>
        <taxon>Annelida</taxon>
        <taxon>Polychaeta</taxon>
        <taxon>Sedentaria</taxon>
        <taxon>Canalipalpata</taxon>
        <taxon>Sabellida</taxon>
        <taxon>Siboglinidae</taxon>
        <taxon>Ridgeia</taxon>
    </lineage>
</organism>
<dbReference type="GO" id="GO:0030431">
    <property type="term" value="P:sleep"/>
    <property type="evidence" value="ECO:0007669"/>
    <property type="project" value="InterPro"/>
</dbReference>
<evidence type="ECO:0000256" key="2">
    <source>
        <dbReference type="ARBA" id="ARBA00023180"/>
    </source>
</evidence>
<reference evidence="4" key="1">
    <citation type="journal article" date="2023" name="Mol. Biol. Evol.">
        <title>Third-Generation Sequencing Reveals the Adaptive Role of the Epigenome in Three Deep-Sea Polychaetes.</title>
        <authorList>
            <person name="Perez M."/>
            <person name="Aroh O."/>
            <person name="Sun Y."/>
            <person name="Lan Y."/>
            <person name="Juniper S.K."/>
            <person name="Young C.R."/>
            <person name="Angers B."/>
            <person name="Qian P.Y."/>
        </authorList>
    </citation>
    <scope>NUCLEOTIDE SEQUENCE</scope>
    <source>
        <strain evidence="4">R07B-5</strain>
    </source>
</reference>
<comment type="caution">
    <text evidence="4">The sequence shown here is derived from an EMBL/GenBank/DDBJ whole genome shotgun (WGS) entry which is preliminary data.</text>
</comment>
<dbReference type="Pfam" id="PF17064">
    <property type="entry name" value="QVR"/>
    <property type="match status" value="1"/>
</dbReference>
<dbReference type="PANTHER" id="PTHR33562:SF20">
    <property type="entry name" value="PROTEIN QUIVER"/>
    <property type="match status" value="1"/>
</dbReference>
<feature type="signal peptide" evidence="3">
    <location>
        <begin position="1"/>
        <end position="22"/>
    </location>
</feature>
<evidence type="ECO:0000313" key="5">
    <source>
        <dbReference type="Proteomes" id="UP001209878"/>
    </source>
</evidence>
<evidence type="ECO:0000256" key="3">
    <source>
        <dbReference type="SAM" id="SignalP"/>
    </source>
</evidence>
<dbReference type="EMBL" id="JAODUO010001670">
    <property type="protein sequence ID" value="KAK2160082.1"/>
    <property type="molecule type" value="Genomic_DNA"/>
</dbReference>
<keyword evidence="5" id="KW-1185">Reference proteome</keyword>
<dbReference type="InterPro" id="IPR050975">
    <property type="entry name" value="Sleep_regulator"/>
</dbReference>
<keyword evidence="2" id="KW-0325">Glycoprotein</keyword>
<keyword evidence="1 3" id="KW-0732">Signal</keyword>
<evidence type="ECO:0000256" key="1">
    <source>
        <dbReference type="ARBA" id="ARBA00022729"/>
    </source>
</evidence>
<dbReference type="PANTHER" id="PTHR33562">
    <property type="entry name" value="ATILLA, ISOFORM B-RELATED-RELATED"/>
    <property type="match status" value="1"/>
</dbReference>
<dbReference type="InterPro" id="IPR031424">
    <property type="entry name" value="QVR-like"/>
</dbReference>
<dbReference type="GO" id="GO:0032222">
    <property type="term" value="P:regulation of synaptic transmission, cholinergic"/>
    <property type="evidence" value="ECO:0007669"/>
    <property type="project" value="InterPro"/>
</dbReference>
<accession>A0AAD9JVT5</accession>
<name>A0AAD9JVT5_RIDPI</name>